<dbReference type="GO" id="GO:0008237">
    <property type="term" value="F:metallopeptidase activity"/>
    <property type="evidence" value="ECO:0007669"/>
    <property type="project" value="UniProtKB-KW"/>
</dbReference>
<keyword evidence="2" id="KW-0645">Protease</keyword>
<feature type="chain" id="PRO_5007805809" evidence="1">
    <location>
        <begin position="18"/>
        <end position="72"/>
    </location>
</feature>
<keyword evidence="2" id="KW-0378">Hydrolase</keyword>
<protein>
    <submittedName>
        <fullName evidence="2">Metalloprotease</fullName>
    </submittedName>
</protein>
<comment type="caution">
    <text evidence="2">The sequence shown here is derived from an EMBL/GenBank/DDBJ whole genome shotgun (WGS) entry which is preliminary data.</text>
</comment>
<evidence type="ECO:0000313" key="3">
    <source>
        <dbReference type="Proteomes" id="UP000070121"/>
    </source>
</evidence>
<evidence type="ECO:0000313" key="2">
    <source>
        <dbReference type="EMBL" id="KXH67991.1"/>
    </source>
</evidence>
<proteinExistence type="predicted"/>
<dbReference type="AlphaFoldDB" id="A0A135V606"/>
<name>A0A135V606_9PEZI</name>
<reference evidence="2 3" key="1">
    <citation type="submission" date="2014-02" db="EMBL/GenBank/DDBJ databases">
        <title>The genome sequence of Colletotrichum salicis CBS 607.94.</title>
        <authorList>
            <person name="Baroncelli R."/>
            <person name="Thon M.R."/>
        </authorList>
    </citation>
    <scope>NUCLEOTIDE SEQUENCE [LARGE SCALE GENOMIC DNA]</scope>
    <source>
        <strain evidence="2 3">CBS 607.94</strain>
    </source>
</reference>
<organism evidence="2 3">
    <name type="scientific">Colletotrichum salicis</name>
    <dbReference type="NCBI Taxonomy" id="1209931"/>
    <lineage>
        <taxon>Eukaryota</taxon>
        <taxon>Fungi</taxon>
        <taxon>Dikarya</taxon>
        <taxon>Ascomycota</taxon>
        <taxon>Pezizomycotina</taxon>
        <taxon>Sordariomycetes</taxon>
        <taxon>Hypocreomycetidae</taxon>
        <taxon>Glomerellales</taxon>
        <taxon>Glomerellaceae</taxon>
        <taxon>Colletotrichum</taxon>
        <taxon>Colletotrichum acutatum species complex</taxon>
    </lineage>
</organism>
<sequence>MQFKLSVVAALAAAASAHIEISKKLAEEEAANNGTVSLMAAAAINVNVYFHVVASSQTVDNGYITLSNIGTP</sequence>
<dbReference type="EMBL" id="JFFI01000399">
    <property type="protein sequence ID" value="KXH67991.1"/>
    <property type="molecule type" value="Genomic_DNA"/>
</dbReference>
<keyword evidence="1" id="KW-0732">Signal</keyword>
<gene>
    <name evidence="2" type="ORF">CSAL01_00661</name>
</gene>
<feature type="signal peptide" evidence="1">
    <location>
        <begin position="1"/>
        <end position="17"/>
    </location>
</feature>
<dbReference type="GO" id="GO:0006508">
    <property type="term" value="P:proteolysis"/>
    <property type="evidence" value="ECO:0007669"/>
    <property type="project" value="UniProtKB-KW"/>
</dbReference>
<accession>A0A135V606</accession>
<dbReference type="STRING" id="1209931.A0A135V606"/>
<evidence type="ECO:0000256" key="1">
    <source>
        <dbReference type="SAM" id="SignalP"/>
    </source>
</evidence>
<keyword evidence="3" id="KW-1185">Reference proteome</keyword>
<keyword evidence="2" id="KW-0482">Metalloprotease</keyword>
<dbReference type="Proteomes" id="UP000070121">
    <property type="component" value="Unassembled WGS sequence"/>
</dbReference>